<dbReference type="AlphaFoldDB" id="A0ABD5XK93"/>
<dbReference type="RefSeq" id="WP_390245189.1">
    <property type="nucleotide sequence ID" value="NZ_JBHTAB010000006.1"/>
</dbReference>
<keyword evidence="4" id="KW-1185">Reference proteome</keyword>
<dbReference type="Pfam" id="PF01938">
    <property type="entry name" value="TRAM"/>
    <property type="match status" value="1"/>
</dbReference>
<accession>A0ABD5XK93</accession>
<feature type="compositionally biased region" description="Basic and acidic residues" evidence="1">
    <location>
        <begin position="71"/>
        <end position="84"/>
    </location>
</feature>
<feature type="region of interest" description="Disordered" evidence="1">
    <location>
        <begin position="54"/>
        <end position="108"/>
    </location>
</feature>
<sequence>MTDISDSLRLLFETSVERDGDRYVVSIPSELVESGSISAGELYRIALLSSPATASVAESPVESTAATATSADDRDIGSDGREPDDSPAGPGDARSQPREPPVAEGDVRTVIIDTLGDQGDGIAKVERGFVIIVPGTEPGDRVEVEVTDVKQTVAFAEPAGGTSSN</sequence>
<dbReference type="Gene3D" id="2.40.50.140">
    <property type="entry name" value="Nucleic acid-binding proteins"/>
    <property type="match status" value="1"/>
</dbReference>
<comment type="caution">
    <text evidence="3">The sequence shown here is derived from an EMBL/GenBank/DDBJ whole genome shotgun (WGS) entry which is preliminary data.</text>
</comment>
<evidence type="ECO:0000256" key="1">
    <source>
        <dbReference type="SAM" id="MobiDB-lite"/>
    </source>
</evidence>
<dbReference type="InterPro" id="IPR012340">
    <property type="entry name" value="NA-bd_OB-fold"/>
</dbReference>
<dbReference type="Proteomes" id="UP001596460">
    <property type="component" value="Unassembled WGS sequence"/>
</dbReference>
<evidence type="ECO:0000259" key="2">
    <source>
        <dbReference type="PROSITE" id="PS50926"/>
    </source>
</evidence>
<dbReference type="EMBL" id="JBHTAB010000006">
    <property type="protein sequence ID" value="MFC7130183.1"/>
    <property type="molecule type" value="Genomic_DNA"/>
</dbReference>
<dbReference type="PROSITE" id="PS50926">
    <property type="entry name" value="TRAM"/>
    <property type="match status" value="1"/>
</dbReference>
<name>A0ABD5XK93_9EURY</name>
<evidence type="ECO:0000313" key="3">
    <source>
        <dbReference type="EMBL" id="MFC7130183.1"/>
    </source>
</evidence>
<dbReference type="SUPFAM" id="SSF50249">
    <property type="entry name" value="Nucleic acid-binding proteins"/>
    <property type="match status" value="1"/>
</dbReference>
<evidence type="ECO:0000313" key="4">
    <source>
        <dbReference type="Proteomes" id="UP001596460"/>
    </source>
</evidence>
<reference evidence="3 4" key="1">
    <citation type="journal article" date="2019" name="Int. J. Syst. Evol. Microbiol.">
        <title>The Global Catalogue of Microorganisms (GCM) 10K type strain sequencing project: providing services to taxonomists for standard genome sequencing and annotation.</title>
        <authorList>
            <consortium name="The Broad Institute Genomics Platform"/>
            <consortium name="The Broad Institute Genome Sequencing Center for Infectious Disease"/>
            <person name="Wu L."/>
            <person name="Ma J."/>
        </authorList>
    </citation>
    <scope>NUCLEOTIDE SEQUENCE [LARGE SCALE GENOMIC DNA]</scope>
    <source>
        <strain evidence="3 4">DSM 26526</strain>
    </source>
</reference>
<gene>
    <name evidence="3" type="ORF">ACFQI8_12365</name>
</gene>
<organism evidence="3 4">
    <name type="scientific">Haloferax chudinovii</name>
    <dbReference type="NCBI Taxonomy" id="1109010"/>
    <lineage>
        <taxon>Archaea</taxon>
        <taxon>Methanobacteriati</taxon>
        <taxon>Methanobacteriota</taxon>
        <taxon>Stenosarchaea group</taxon>
        <taxon>Halobacteria</taxon>
        <taxon>Halobacteriales</taxon>
        <taxon>Haloferacaceae</taxon>
        <taxon>Haloferax</taxon>
    </lineage>
</organism>
<feature type="domain" description="TRAM" evidence="2">
    <location>
        <begin position="101"/>
        <end position="160"/>
    </location>
</feature>
<dbReference type="InterPro" id="IPR002792">
    <property type="entry name" value="TRAM_dom"/>
</dbReference>
<protein>
    <submittedName>
        <fullName evidence="3">TRAM domain-containing protein</fullName>
    </submittedName>
</protein>
<proteinExistence type="predicted"/>